<reference evidence="10" key="1">
    <citation type="journal article" date="2019" name="Int. J. Syst. Evol. Microbiol.">
        <title>The Global Catalogue of Microorganisms (GCM) 10K type strain sequencing project: providing services to taxonomists for standard genome sequencing and annotation.</title>
        <authorList>
            <consortium name="The Broad Institute Genomics Platform"/>
            <consortium name="The Broad Institute Genome Sequencing Center for Infectious Disease"/>
            <person name="Wu L."/>
            <person name="Ma J."/>
        </authorList>
    </citation>
    <scope>NUCLEOTIDE SEQUENCE [LARGE SCALE GENOMIC DNA]</scope>
    <source>
        <strain evidence="10">KCTC 42501</strain>
    </source>
</reference>
<comment type="caution">
    <text evidence="9">The sequence shown here is derived from an EMBL/GenBank/DDBJ whole genome shotgun (WGS) entry which is preliminary data.</text>
</comment>
<feature type="domain" description="SD-repeat containing protein B" evidence="7">
    <location>
        <begin position="619"/>
        <end position="722"/>
    </location>
</feature>
<gene>
    <name evidence="9" type="ORF">ACFOPI_23870</name>
</gene>
<dbReference type="NCBIfam" id="NF012211">
    <property type="entry name" value="tand_rpt_95"/>
    <property type="match status" value="2"/>
</dbReference>
<feature type="compositionally biased region" description="Low complexity" evidence="4">
    <location>
        <begin position="142"/>
        <end position="153"/>
    </location>
</feature>
<dbReference type="EMBL" id="JBHRXX010000010">
    <property type="protein sequence ID" value="MFC3686650.1"/>
    <property type="molecule type" value="Genomic_DNA"/>
</dbReference>
<evidence type="ECO:0000256" key="4">
    <source>
        <dbReference type="SAM" id="MobiDB-lite"/>
    </source>
</evidence>
<name>A0ABV7WAW9_9BURK</name>
<dbReference type="Gene3D" id="2.60.40.1200">
    <property type="match status" value="2"/>
</dbReference>
<proteinExistence type="predicted"/>
<protein>
    <submittedName>
        <fullName evidence="9">DUF4347 domain-containing protein</fullName>
    </submittedName>
</protein>
<feature type="region of interest" description="Disordered" evidence="4">
    <location>
        <begin position="20"/>
        <end position="44"/>
    </location>
</feature>
<feature type="region of interest" description="Disordered" evidence="4">
    <location>
        <begin position="71"/>
        <end position="174"/>
    </location>
</feature>
<dbReference type="InterPro" id="IPR040853">
    <property type="entry name" value="RapA2_cadherin-like"/>
</dbReference>
<dbReference type="Pfam" id="PF17210">
    <property type="entry name" value="SdrD_B"/>
    <property type="match status" value="1"/>
</dbReference>
<feature type="domain" description="RapA2 cadherin-like" evidence="8">
    <location>
        <begin position="1072"/>
        <end position="1136"/>
    </location>
</feature>
<feature type="domain" description="ESPR" evidence="5">
    <location>
        <begin position="1"/>
        <end position="44"/>
    </location>
</feature>
<feature type="compositionally biased region" description="Low complexity" evidence="4">
    <location>
        <begin position="90"/>
        <end position="103"/>
    </location>
</feature>
<dbReference type="InterPro" id="IPR025592">
    <property type="entry name" value="DUF4347"/>
</dbReference>
<feature type="compositionally biased region" description="Acidic residues" evidence="4">
    <location>
        <begin position="112"/>
        <end position="130"/>
    </location>
</feature>
<dbReference type="Pfam" id="PF17803">
    <property type="entry name" value="Cadherin_4"/>
    <property type="match status" value="3"/>
</dbReference>
<dbReference type="InterPro" id="IPR013783">
    <property type="entry name" value="Ig-like_fold"/>
</dbReference>
<feature type="domain" description="RapA2 cadherin-like" evidence="8">
    <location>
        <begin position="957"/>
        <end position="1044"/>
    </location>
</feature>
<sequence>MNKSYKSIWNESLGTYVAASEAATSGGRKVSSGRKARRAPERALSSQIVLEQRIVFDAALPATVLDVATDTGSADSAAEQTSDEPEADQPVVAPATSTTATASDETPVGEEVAADTDTSADADADADADTELAGSDETAPVDAGATEATGADTTAEETADTMASDDLATDEAAVSDTDERVEIIFVDAVAADVVGQLDWHPGEVYVLDADRDGLEQMAEILNGRTGIDAIHIISHGTPGRLELGNSALDTTSITGIHADELAIIRASLAEEADILLYGCDVSSSADGVAFVEALADATGADVAASSDDTGAEALGGDWVLETQVGDSIETTVISATEWAGVLTTAVNVGSGAFLGSAGMSIYSIDATTGRATLLTTVPATVGGVALNTANGINSLSVNHSAGLIYYTSNTGANTNVALFAYDYINNVHIVVDNNLTTGLATNVTVGTRGVGSGAATFVDSTGFLYLGVENNFGGDGGGTESDDTIYRLTFSADGRTVTGIATLVTNITGNDWGDLGYDAATNSLQSSSLNGAGTAVNVTRYTLNTAGTVATNAGTLSVSTTNTQAAETQAGGTYLLSTAIQQYNPTTGALIGSSINITTNGTTSLGALNDAASWTPPTAQIGDRVFTDVDGNGSFDGADTGIAGVTVRLVDDVNNNGVVDAGERVLATDTTDANGNYLFTGALPGSYIVQVTDTGNVLGAGRTYTTAGGNTNATADVSQIGSTNLAIDFGLNNRPPVNVVPGAQTVAEDGTLTITGVSTSDPDGNLATTQLTVTNGVLNVSLAGGATISAGANGSSTLTLSGTSAQINAALASIGYQPTANYFGPAVLTVQSTDVGGLSDSDTVNITVSAVNDPPVDGNETNTVTEDTTLTVANGATGDLLNNTVDIDGGTATIIAFTVPGVGAGVVGSPLVIPSVGSITINSNGSYSFTPLPDFDDAIPVITYTVSDGAGGTDTSTLTLTMSPVNDLPVDGDETNTVTEDTTLSVADGEAGDLLNNASDVDGNPLSISGFTVAGDGTSYTAGQTATIAGVGALTINGNGSYSFTPVANYTGAIPVATYTVTDGNGGTDTSTLTLTMSPVNDLPVDGDETNTVTEDTTLTVADGSPQDLLANATDVEGNPLSISGFTVAGDGTSYTAGQTATI</sequence>
<evidence type="ECO:0000259" key="5">
    <source>
        <dbReference type="Pfam" id="PF13018"/>
    </source>
</evidence>
<dbReference type="InterPro" id="IPR024973">
    <property type="entry name" value="ESPR"/>
</dbReference>
<feature type="non-terminal residue" evidence="9">
    <location>
        <position position="1143"/>
    </location>
</feature>
<dbReference type="SUPFAM" id="SSF117074">
    <property type="entry name" value="Hypothetical protein PA1324"/>
    <property type="match status" value="1"/>
</dbReference>
<evidence type="ECO:0000256" key="3">
    <source>
        <dbReference type="ARBA" id="ARBA00022729"/>
    </source>
</evidence>
<feature type="domain" description="RapA2 cadherin-like" evidence="8">
    <location>
        <begin position="843"/>
        <end position="929"/>
    </location>
</feature>
<dbReference type="Pfam" id="PF13018">
    <property type="entry name" value="ESPR"/>
    <property type="match status" value="1"/>
</dbReference>
<evidence type="ECO:0000259" key="6">
    <source>
        <dbReference type="Pfam" id="PF14252"/>
    </source>
</evidence>
<keyword evidence="3" id="KW-0732">Signal</keyword>
<evidence type="ECO:0000313" key="10">
    <source>
        <dbReference type="Proteomes" id="UP001595729"/>
    </source>
</evidence>
<dbReference type="Pfam" id="PF14252">
    <property type="entry name" value="DUF4347"/>
    <property type="match status" value="1"/>
</dbReference>
<keyword evidence="2" id="KW-0964">Secreted</keyword>
<evidence type="ECO:0000259" key="7">
    <source>
        <dbReference type="Pfam" id="PF17210"/>
    </source>
</evidence>
<comment type="subcellular location">
    <subcellularLocation>
        <location evidence="1">Secreted</location>
    </subcellularLocation>
</comment>
<evidence type="ECO:0000256" key="1">
    <source>
        <dbReference type="ARBA" id="ARBA00004613"/>
    </source>
</evidence>
<dbReference type="RefSeq" id="WP_382179803.1">
    <property type="nucleotide sequence ID" value="NZ_JBHRXX010000010.1"/>
</dbReference>
<accession>A0ABV7WAW9</accession>
<organism evidence="9 10">
    <name type="scientific">Hydrogenophaga luteola</name>
    <dbReference type="NCBI Taxonomy" id="1591122"/>
    <lineage>
        <taxon>Bacteria</taxon>
        <taxon>Pseudomonadati</taxon>
        <taxon>Pseudomonadota</taxon>
        <taxon>Betaproteobacteria</taxon>
        <taxon>Burkholderiales</taxon>
        <taxon>Comamonadaceae</taxon>
        <taxon>Hydrogenophaga</taxon>
    </lineage>
</organism>
<feature type="compositionally biased region" description="Polar residues" evidence="4">
    <location>
        <begin position="71"/>
        <end position="80"/>
    </location>
</feature>
<dbReference type="Gene3D" id="2.60.40.10">
    <property type="entry name" value="Immunoglobulins"/>
    <property type="match status" value="1"/>
</dbReference>
<dbReference type="InterPro" id="IPR033764">
    <property type="entry name" value="Sdr_B"/>
</dbReference>
<evidence type="ECO:0000256" key="2">
    <source>
        <dbReference type="ARBA" id="ARBA00022525"/>
    </source>
</evidence>
<evidence type="ECO:0000313" key="9">
    <source>
        <dbReference type="EMBL" id="MFC3686650.1"/>
    </source>
</evidence>
<keyword evidence="10" id="KW-1185">Reference proteome</keyword>
<evidence type="ECO:0000259" key="8">
    <source>
        <dbReference type="Pfam" id="PF17803"/>
    </source>
</evidence>
<dbReference type="Proteomes" id="UP001595729">
    <property type="component" value="Unassembled WGS sequence"/>
</dbReference>
<feature type="domain" description="DUF4347" evidence="6">
    <location>
        <begin position="202"/>
        <end position="336"/>
    </location>
</feature>